<proteinExistence type="predicted"/>
<dbReference type="EMBL" id="BK015983">
    <property type="protein sequence ID" value="DAF88291.1"/>
    <property type="molecule type" value="Genomic_DNA"/>
</dbReference>
<accession>A0A8S5U1G1</accession>
<evidence type="ECO:0000313" key="1">
    <source>
        <dbReference type="EMBL" id="DAF88291.1"/>
    </source>
</evidence>
<sequence>MILLKRLNLSIQIRKKTIYLNNPEYVKIGDKKYKINTDFRIAIECNNIAQDDSIGNTERPLAIIYKLFGDEGLDNPQDWEKLLELGIKYLSLNKDTSGVDKDTEIDMDFNEDMDYIEASFMSDYRIDLTTEKMHWWKFYNLLEGLSNSELGNCCVLNRVRNLRTFDLSQIKDSKERERLAKAKEMVALKSTKKEVKLTKEQEESMRKLDEIIGLKK</sequence>
<evidence type="ECO:0008006" key="2">
    <source>
        <dbReference type="Google" id="ProtNLM"/>
    </source>
</evidence>
<name>A0A8S5U1G1_9CAUD</name>
<reference evidence="1" key="1">
    <citation type="journal article" date="2021" name="Proc. Natl. Acad. Sci. U.S.A.">
        <title>A Catalog of Tens of Thousands of Viruses from Human Metagenomes Reveals Hidden Associations with Chronic Diseases.</title>
        <authorList>
            <person name="Tisza M.J."/>
            <person name="Buck C.B."/>
        </authorList>
    </citation>
    <scope>NUCLEOTIDE SEQUENCE</scope>
    <source>
        <strain evidence="1">Ctt8434</strain>
    </source>
</reference>
<dbReference type="Pfam" id="PF06854">
    <property type="entry name" value="Phage_Gp15"/>
    <property type="match status" value="1"/>
</dbReference>
<organism evidence="1">
    <name type="scientific">Siphoviridae sp. ctt8434</name>
    <dbReference type="NCBI Taxonomy" id="2825703"/>
    <lineage>
        <taxon>Viruses</taxon>
        <taxon>Duplodnaviria</taxon>
        <taxon>Heunggongvirae</taxon>
        <taxon>Uroviricota</taxon>
        <taxon>Caudoviricetes</taxon>
    </lineage>
</organism>
<protein>
    <recommendedName>
        <fullName evidence="2">Bacteriophage Gp15 protein</fullName>
    </recommendedName>
</protein>
<dbReference type="InterPro" id="IPR009660">
    <property type="entry name" value="Phage_A500_Gp15"/>
</dbReference>